<dbReference type="Proteomes" id="UP000315439">
    <property type="component" value="Unassembled WGS sequence"/>
</dbReference>
<name>A0A545TVZ8_9GAMM</name>
<comment type="caution">
    <text evidence="1">The sequence shown here is derived from an EMBL/GenBank/DDBJ whole genome shotgun (WGS) entry which is preliminary data.</text>
</comment>
<proteinExistence type="predicted"/>
<accession>A0A545TVZ8</accession>
<evidence type="ECO:0000313" key="2">
    <source>
        <dbReference type="Proteomes" id="UP000315439"/>
    </source>
</evidence>
<evidence type="ECO:0000313" key="1">
    <source>
        <dbReference type="EMBL" id="TQV81400.1"/>
    </source>
</evidence>
<keyword evidence="2" id="KW-1185">Reference proteome</keyword>
<organism evidence="1 2">
    <name type="scientific">Aliikangiella coralliicola</name>
    <dbReference type="NCBI Taxonomy" id="2592383"/>
    <lineage>
        <taxon>Bacteria</taxon>
        <taxon>Pseudomonadati</taxon>
        <taxon>Pseudomonadota</taxon>
        <taxon>Gammaproteobacteria</taxon>
        <taxon>Oceanospirillales</taxon>
        <taxon>Pleioneaceae</taxon>
        <taxon>Aliikangiella</taxon>
    </lineage>
</organism>
<sequence>MNQLKIILLVSVGMLATACTESKYSKMSDAELNQKKRHCDSIPKKSPVFATGCENIAKEIERRRKEKRK</sequence>
<dbReference type="OrthoDB" id="6121465at2"/>
<dbReference type="AlphaFoldDB" id="A0A545TVZ8"/>
<protein>
    <submittedName>
        <fullName evidence="1">Uncharacterized protein</fullName>
    </submittedName>
</protein>
<dbReference type="PROSITE" id="PS51257">
    <property type="entry name" value="PROKAR_LIPOPROTEIN"/>
    <property type="match status" value="1"/>
</dbReference>
<dbReference type="EMBL" id="VIKS01000016">
    <property type="protein sequence ID" value="TQV81400.1"/>
    <property type="molecule type" value="Genomic_DNA"/>
</dbReference>
<gene>
    <name evidence="1" type="ORF">FLL46_24935</name>
</gene>
<reference evidence="1 2" key="1">
    <citation type="submission" date="2019-07" db="EMBL/GenBank/DDBJ databases">
        <title>Draft genome for Aliikangiella sp. M105.</title>
        <authorList>
            <person name="Wang G."/>
        </authorList>
    </citation>
    <scope>NUCLEOTIDE SEQUENCE [LARGE SCALE GENOMIC DNA]</scope>
    <source>
        <strain evidence="1 2">M105</strain>
    </source>
</reference>
<dbReference type="RefSeq" id="WP_142934860.1">
    <property type="nucleotide sequence ID" value="NZ_ML660172.1"/>
</dbReference>